<evidence type="ECO:0000313" key="3">
    <source>
        <dbReference type="EMBL" id="MFC0625521.1"/>
    </source>
</evidence>
<protein>
    <submittedName>
        <fullName evidence="3">SDR family oxidoreductase</fullName>
    </submittedName>
</protein>
<dbReference type="Proteomes" id="UP001589890">
    <property type="component" value="Unassembled WGS sequence"/>
</dbReference>
<evidence type="ECO:0000256" key="2">
    <source>
        <dbReference type="ARBA" id="ARBA00023002"/>
    </source>
</evidence>
<accession>A0ABV6QNH2</accession>
<dbReference type="Gene3D" id="3.40.50.720">
    <property type="entry name" value="NAD(P)-binding Rossmann-like Domain"/>
    <property type="match status" value="1"/>
</dbReference>
<reference evidence="3 4" key="1">
    <citation type="submission" date="2024-09" db="EMBL/GenBank/DDBJ databases">
        <authorList>
            <person name="Sun Q."/>
            <person name="Mori K."/>
        </authorList>
    </citation>
    <scope>NUCLEOTIDE SEQUENCE [LARGE SCALE GENOMIC DNA]</scope>
    <source>
        <strain evidence="3 4">CGMCC 1.15906</strain>
    </source>
</reference>
<dbReference type="SUPFAM" id="SSF51735">
    <property type="entry name" value="NAD(P)-binding Rossmann-fold domains"/>
    <property type="match status" value="1"/>
</dbReference>
<dbReference type="InterPro" id="IPR036291">
    <property type="entry name" value="NAD(P)-bd_dom_sf"/>
</dbReference>
<dbReference type="PRINTS" id="PR00081">
    <property type="entry name" value="GDHRDH"/>
</dbReference>
<evidence type="ECO:0000313" key="4">
    <source>
        <dbReference type="Proteomes" id="UP001589890"/>
    </source>
</evidence>
<organism evidence="3 4">
    <name type="scientific">Kribbella deserti</name>
    <dbReference type="NCBI Taxonomy" id="1926257"/>
    <lineage>
        <taxon>Bacteria</taxon>
        <taxon>Bacillati</taxon>
        <taxon>Actinomycetota</taxon>
        <taxon>Actinomycetes</taxon>
        <taxon>Propionibacteriales</taxon>
        <taxon>Kribbellaceae</taxon>
        <taxon>Kribbella</taxon>
    </lineage>
</organism>
<proteinExistence type="inferred from homology"/>
<dbReference type="PRINTS" id="PR00080">
    <property type="entry name" value="SDRFAMILY"/>
</dbReference>
<dbReference type="EMBL" id="JBHLTC010000018">
    <property type="protein sequence ID" value="MFC0625521.1"/>
    <property type="molecule type" value="Genomic_DNA"/>
</dbReference>
<dbReference type="PANTHER" id="PTHR43639">
    <property type="entry name" value="OXIDOREDUCTASE, SHORT-CHAIN DEHYDROGENASE/REDUCTASE FAMILY (AFU_ORTHOLOGUE AFUA_5G02870)"/>
    <property type="match status" value="1"/>
</dbReference>
<dbReference type="InterPro" id="IPR002347">
    <property type="entry name" value="SDR_fam"/>
</dbReference>
<sequence length="260" mass="26504">MTATQGLTIEQRDSTGNRGTALVTGGSRGIGAASAVALAADGWDVGLSYRTEADQAARVVAACEKLGRKAYAVQADVAEPADIECLFDEVTAHLGPLRALINNAGVISPAGRVAEYDAARLERLLRINVTGAFLVAGAAVRRMSTASGGEGGVIVNVSSRAAVLGSAGEYVDYAASKAAVDALTIGLANEVAKEGIRVVGVRPGLIETDIHEPGRLDRLGSTPPLGRPGTADEVAEAIAFLASDRASYMTGTTLDVSGGR</sequence>
<comment type="similarity">
    <text evidence="1">Belongs to the short-chain dehydrogenases/reductases (SDR) family.</text>
</comment>
<keyword evidence="2" id="KW-0560">Oxidoreductase</keyword>
<dbReference type="RefSeq" id="WP_380048023.1">
    <property type="nucleotide sequence ID" value="NZ_JBHLTC010000018.1"/>
</dbReference>
<evidence type="ECO:0000256" key="1">
    <source>
        <dbReference type="ARBA" id="ARBA00006484"/>
    </source>
</evidence>
<dbReference type="CDD" id="cd05233">
    <property type="entry name" value="SDR_c"/>
    <property type="match status" value="1"/>
</dbReference>
<name>A0ABV6QNH2_9ACTN</name>
<keyword evidence="4" id="KW-1185">Reference proteome</keyword>
<dbReference type="Pfam" id="PF13561">
    <property type="entry name" value="adh_short_C2"/>
    <property type="match status" value="1"/>
</dbReference>
<dbReference type="PANTHER" id="PTHR43639:SF1">
    <property type="entry name" value="SHORT-CHAIN DEHYDROGENASE_REDUCTASE FAMILY PROTEIN"/>
    <property type="match status" value="1"/>
</dbReference>
<comment type="caution">
    <text evidence="3">The sequence shown here is derived from an EMBL/GenBank/DDBJ whole genome shotgun (WGS) entry which is preliminary data.</text>
</comment>
<gene>
    <name evidence="3" type="ORF">ACFFGN_15675</name>
</gene>